<proteinExistence type="inferred from homology"/>
<sequence>MKTRENYKKYMYGLILPVIILTVWQLVGSLHLVPPQLLPTPIAIIEAFIGLTRDGVLFDNLSVSMYRAVIGFIIGGGLGLLSGLLVGFFRKTEYTLDPTLQMIRTVPHLAIMPLFILWFGFGEFSKVLLIAKGAFFPLYLNTFLGIRGIDSKLFEVTRVLEFSRFKQITKLILPSAMPNILLGLRLSLGMAWLSLIVAELMGANSGVGYMISDARQFAQTDVVFVGIVIFALVGKLTDSLVRKLEDRLLRWRDNYDGVDSK</sequence>
<organism evidence="9 10">
    <name type="scientific">Paenibacillus ferrarius</name>
    <dbReference type="NCBI Taxonomy" id="1469647"/>
    <lineage>
        <taxon>Bacteria</taxon>
        <taxon>Bacillati</taxon>
        <taxon>Bacillota</taxon>
        <taxon>Bacilli</taxon>
        <taxon>Bacillales</taxon>
        <taxon>Paenibacillaceae</taxon>
        <taxon>Paenibacillus</taxon>
    </lineage>
</organism>
<accession>A0A1V4HQJ8</accession>
<reference evidence="10" key="1">
    <citation type="submission" date="2016-07" db="EMBL/GenBank/DDBJ databases">
        <authorList>
            <person name="Florea S."/>
            <person name="Webb J.S."/>
            <person name="Jaromczyk J."/>
            <person name="Schardl C.L."/>
        </authorList>
    </citation>
    <scope>NUCLEOTIDE SEQUENCE [LARGE SCALE GENOMIC DNA]</scope>
    <source>
        <strain evidence="10">CY1</strain>
    </source>
</reference>
<dbReference type="Gene3D" id="1.10.3720.10">
    <property type="entry name" value="MetI-like"/>
    <property type="match status" value="1"/>
</dbReference>
<feature type="transmembrane region" description="Helical" evidence="7">
    <location>
        <begin position="12"/>
        <end position="33"/>
    </location>
</feature>
<feature type="transmembrane region" description="Helical" evidence="7">
    <location>
        <begin position="217"/>
        <end position="237"/>
    </location>
</feature>
<name>A0A1V4HQJ8_9BACL</name>
<comment type="subcellular location">
    <subcellularLocation>
        <location evidence="1 7">Cell membrane</location>
        <topology evidence="1 7">Multi-pass membrane protein</topology>
    </subcellularLocation>
</comment>
<keyword evidence="4 7" id="KW-0812">Transmembrane</keyword>
<dbReference type="GO" id="GO:0042918">
    <property type="term" value="P:alkanesulfonate transmembrane transport"/>
    <property type="evidence" value="ECO:0007669"/>
    <property type="project" value="UniProtKB-ARBA"/>
</dbReference>
<evidence type="ECO:0000313" key="9">
    <source>
        <dbReference type="EMBL" id="OPH59985.1"/>
    </source>
</evidence>
<dbReference type="PROSITE" id="PS50928">
    <property type="entry name" value="ABC_TM1"/>
    <property type="match status" value="1"/>
</dbReference>
<dbReference type="EMBL" id="MBTG01000005">
    <property type="protein sequence ID" value="OPH59985.1"/>
    <property type="molecule type" value="Genomic_DNA"/>
</dbReference>
<evidence type="ECO:0000256" key="1">
    <source>
        <dbReference type="ARBA" id="ARBA00004651"/>
    </source>
</evidence>
<feature type="transmembrane region" description="Helical" evidence="7">
    <location>
        <begin position="101"/>
        <end position="121"/>
    </location>
</feature>
<dbReference type="GO" id="GO:0005886">
    <property type="term" value="C:plasma membrane"/>
    <property type="evidence" value="ECO:0007669"/>
    <property type="project" value="UniProtKB-SubCell"/>
</dbReference>
<dbReference type="Pfam" id="PF00528">
    <property type="entry name" value="BPD_transp_1"/>
    <property type="match status" value="1"/>
</dbReference>
<comment type="similarity">
    <text evidence="7">Belongs to the binding-protein-dependent transport system permease family.</text>
</comment>
<dbReference type="InterPro" id="IPR035906">
    <property type="entry name" value="MetI-like_sf"/>
</dbReference>
<gene>
    <name evidence="9" type="ORF">BC351_18875</name>
</gene>
<dbReference type="Proteomes" id="UP000190626">
    <property type="component" value="Unassembled WGS sequence"/>
</dbReference>
<dbReference type="RefSeq" id="WP_079410069.1">
    <property type="nucleotide sequence ID" value="NZ_MBTG01000005.1"/>
</dbReference>
<dbReference type="AlphaFoldDB" id="A0A1V4HQJ8"/>
<dbReference type="PANTHER" id="PTHR30151:SF38">
    <property type="entry name" value="ALIPHATIC SULFONATES TRANSPORT PERMEASE PROTEIN SSUC-RELATED"/>
    <property type="match status" value="1"/>
</dbReference>
<keyword evidence="2 7" id="KW-0813">Transport</keyword>
<evidence type="ECO:0000256" key="5">
    <source>
        <dbReference type="ARBA" id="ARBA00022989"/>
    </source>
</evidence>
<comment type="caution">
    <text evidence="9">The sequence shown here is derived from an EMBL/GenBank/DDBJ whole genome shotgun (WGS) entry which is preliminary data.</text>
</comment>
<keyword evidence="3" id="KW-1003">Cell membrane</keyword>
<dbReference type="STRING" id="1469647.BC351_18875"/>
<evidence type="ECO:0000256" key="3">
    <source>
        <dbReference type="ARBA" id="ARBA00022475"/>
    </source>
</evidence>
<dbReference type="CDD" id="cd06261">
    <property type="entry name" value="TM_PBP2"/>
    <property type="match status" value="1"/>
</dbReference>
<dbReference type="InterPro" id="IPR000515">
    <property type="entry name" value="MetI-like"/>
</dbReference>
<evidence type="ECO:0000256" key="6">
    <source>
        <dbReference type="ARBA" id="ARBA00023136"/>
    </source>
</evidence>
<feature type="domain" description="ABC transmembrane type-1" evidence="8">
    <location>
        <begin position="57"/>
        <end position="241"/>
    </location>
</feature>
<evidence type="ECO:0000313" key="10">
    <source>
        <dbReference type="Proteomes" id="UP000190626"/>
    </source>
</evidence>
<protein>
    <submittedName>
        <fullName evidence="9">ABC transporter permease</fullName>
    </submittedName>
</protein>
<dbReference type="FunFam" id="1.10.3720.10:FF:000003">
    <property type="entry name" value="Aliphatic sulfonate ABC transporter permease"/>
    <property type="match status" value="1"/>
</dbReference>
<feature type="transmembrane region" description="Helical" evidence="7">
    <location>
        <begin position="65"/>
        <end position="89"/>
    </location>
</feature>
<dbReference type="SUPFAM" id="SSF161098">
    <property type="entry name" value="MetI-like"/>
    <property type="match status" value="1"/>
</dbReference>
<dbReference type="PANTHER" id="PTHR30151">
    <property type="entry name" value="ALKANE SULFONATE ABC TRANSPORTER-RELATED, MEMBRANE SUBUNIT"/>
    <property type="match status" value="1"/>
</dbReference>
<evidence type="ECO:0000259" key="8">
    <source>
        <dbReference type="PROSITE" id="PS50928"/>
    </source>
</evidence>
<evidence type="ECO:0000256" key="4">
    <source>
        <dbReference type="ARBA" id="ARBA00022692"/>
    </source>
</evidence>
<evidence type="ECO:0000256" key="7">
    <source>
        <dbReference type="RuleBase" id="RU363032"/>
    </source>
</evidence>
<keyword evidence="10" id="KW-1185">Reference proteome</keyword>
<keyword evidence="5 7" id="KW-1133">Transmembrane helix</keyword>
<feature type="transmembrane region" description="Helical" evidence="7">
    <location>
        <begin position="171"/>
        <end position="197"/>
    </location>
</feature>
<dbReference type="OrthoDB" id="9804353at2"/>
<evidence type="ECO:0000256" key="2">
    <source>
        <dbReference type="ARBA" id="ARBA00022448"/>
    </source>
</evidence>
<feature type="transmembrane region" description="Helical" evidence="7">
    <location>
        <begin position="127"/>
        <end position="150"/>
    </location>
</feature>
<keyword evidence="6 7" id="KW-0472">Membrane</keyword>